<evidence type="ECO:0000313" key="3">
    <source>
        <dbReference type="Proteomes" id="UP000322981"/>
    </source>
</evidence>
<name>A0A5M8FU81_9GAMM</name>
<evidence type="ECO:0000256" key="1">
    <source>
        <dbReference type="SAM" id="SignalP"/>
    </source>
</evidence>
<dbReference type="PROSITE" id="PS51257">
    <property type="entry name" value="PROKAR_LIPOPROTEIN"/>
    <property type="match status" value="1"/>
</dbReference>
<dbReference type="EMBL" id="VWXX01000002">
    <property type="protein sequence ID" value="KAA6187356.1"/>
    <property type="molecule type" value="Genomic_DNA"/>
</dbReference>
<proteinExistence type="predicted"/>
<accession>A0A5M8FU81</accession>
<comment type="caution">
    <text evidence="2">The sequence shown here is derived from an EMBL/GenBank/DDBJ whole genome shotgun (WGS) entry which is preliminary data.</text>
</comment>
<reference evidence="2 3" key="1">
    <citation type="submission" date="2019-09" db="EMBL/GenBank/DDBJ databases">
        <title>Whole-genome sequence of the purple sulfur bacterium Thiohalocapsa marina DSM 19078.</title>
        <authorList>
            <person name="Kyndt J.A."/>
            <person name="Meyer T.E."/>
        </authorList>
    </citation>
    <scope>NUCLEOTIDE SEQUENCE [LARGE SCALE GENOMIC DNA]</scope>
    <source>
        <strain evidence="2 3">DSM 19078</strain>
    </source>
</reference>
<evidence type="ECO:0000313" key="2">
    <source>
        <dbReference type="EMBL" id="KAA6187356.1"/>
    </source>
</evidence>
<dbReference type="NCBIfam" id="TIGR03352">
    <property type="entry name" value="VI_chp_3"/>
    <property type="match status" value="1"/>
</dbReference>
<feature type="signal peptide" evidence="1">
    <location>
        <begin position="1"/>
        <end position="27"/>
    </location>
</feature>
<organism evidence="2 3">
    <name type="scientific">Thiohalocapsa marina</name>
    <dbReference type="NCBI Taxonomy" id="424902"/>
    <lineage>
        <taxon>Bacteria</taxon>
        <taxon>Pseudomonadati</taxon>
        <taxon>Pseudomonadota</taxon>
        <taxon>Gammaproteobacteria</taxon>
        <taxon>Chromatiales</taxon>
        <taxon>Chromatiaceae</taxon>
        <taxon>Thiohalocapsa</taxon>
    </lineage>
</organism>
<keyword evidence="1" id="KW-0732">Signal</keyword>
<dbReference type="OrthoDB" id="5471061at2"/>
<dbReference type="Gene3D" id="2.60.40.4150">
    <property type="entry name" value="Type VI secretion system, lipoprotein SciN"/>
    <property type="match status" value="1"/>
</dbReference>
<dbReference type="Pfam" id="PF12790">
    <property type="entry name" value="T6SS-SciN"/>
    <property type="match status" value="1"/>
</dbReference>
<sequence length="161" mass="17391">MPNPQLRRSSNVLLILAIALLLLQACGSPPPPPPETTVEISLAARKDANASPGQPGRPIVVRLYELKASGSFSTADFFSLYEHAGTVLGADLLGSEEINLLPGQGYRIEKTVTQETAYLGVVAAYRDIDRTQWRDLAPIKAKQVNRVSVIIEADAIRLSAQ</sequence>
<dbReference type="AlphaFoldDB" id="A0A5M8FU81"/>
<keyword evidence="2" id="KW-0449">Lipoprotein</keyword>
<dbReference type="PANTHER" id="PTHR37625">
    <property type="entry name" value="OUTER MEMBRANE LIPOPROTEIN-RELATED"/>
    <property type="match status" value="1"/>
</dbReference>
<dbReference type="PANTHER" id="PTHR37625:SF4">
    <property type="entry name" value="OUTER MEMBRANE LIPOPROTEIN"/>
    <property type="match status" value="1"/>
</dbReference>
<dbReference type="RefSeq" id="WP_150089960.1">
    <property type="nucleotide sequence ID" value="NZ_JBFUOH010000095.1"/>
</dbReference>
<dbReference type="InterPro" id="IPR038706">
    <property type="entry name" value="Type_VI_SciN-like_sf"/>
</dbReference>
<protein>
    <submittedName>
        <fullName evidence="2">Type VI secretion system lipoprotein TssJ</fullName>
    </submittedName>
</protein>
<dbReference type="InterPro" id="IPR017734">
    <property type="entry name" value="T6SS_SciN"/>
</dbReference>
<gene>
    <name evidence="2" type="primary">tssJ</name>
    <name evidence="2" type="ORF">F2Q65_02195</name>
</gene>
<feature type="chain" id="PRO_5024413794" evidence="1">
    <location>
        <begin position="28"/>
        <end position="161"/>
    </location>
</feature>
<keyword evidence="3" id="KW-1185">Reference proteome</keyword>
<dbReference type="Proteomes" id="UP000322981">
    <property type="component" value="Unassembled WGS sequence"/>
</dbReference>